<keyword evidence="7" id="KW-1185">Reference proteome</keyword>
<dbReference type="PROSITE" id="PS50865">
    <property type="entry name" value="ZF_MYND_2"/>
    <property type="match status" value="1"/>
</dbReference>
<dbReference type="SUPFAM" id="SSF144232">
    <property type="entry name" value="HIT/MYND zinc finger-like"/>
    <property type="match status" value="1"/>
</dbReference>
<protein>
    <recommendedName>
        <fullName evidence="5">MYND-type domain-containing protein</fullName>
    </recommendedName>
</protein>
<name>A0AAV9Z007_9AGAR</name>
<dbReference type="Gene3D" id="6.10.140.2220">
    <property type="match status" value="1"/>
</dbReference>
<keyword evidence="1" id="KW-0479">Metal-binding</keyword>
<dbReference type="AlphaFoldDB" id="A0AAV9Z007"/>
<dbReference type="InterPro" id="IPR002893">
    <property type="entry name" value="Znf_MYND"/>
</dbReference>
<proteinExistence type="predicted"/>
<dbReference type="Proteomes" id="UP001362999">
    <property type="component" value="Unassembled WGS sequence"/>
</dbReference>
<organism evidence="6 7">
    <name type="scientific">Favolaschia claudopus</name>
    <dbReference type="NCBI Taxonomy" id="2862362"/>
    <lineage>
        <taxon>Eukaryota</taxon>
        <taxon>Fungi</taxon>
        <taxon>Dikarya</taxon>
        <taxon>Basidiomycota</taxon>
        <taxon>Agaricomycotina</taxon>
        <taxon>Agaricomycetes</taxon>
        <taxon>Agaricomycetidae</taxon>
        <taxon>Agaricales</taxon>
        <taxon>Marasmiineae</taxon>
        <taxon>Mycenaceae</taxon>
        <taxon>Favolaschia</taxon>
    </lineage>
</organism>
<keyword evidence="2 4" id="KW-0863">Zinc-finger</keyword>
<sequence>MHPSLHRRNLNGLPPEIRIVANAAVSASRKCEHLQRLYAFAFDAPDSQRILLLPVAYFNLDPREIPGPDSFEAEPSLLAVALNPCWRAFVSIAIIDTVPHPEDVLFPPTFYTSMLAMLCALGQNDEMLALIVAEPWVWHIVGQAWRRLPNMNDIEKRQSLIHQLAQFFPHRKGIPNSENLARLLDGVGGTLSDLARSTVSFFHEVVPVSDRAMTMPEIEGLESIIALVTYTDWTLMGGFPNDDPIKSSPFTRLLPSHKVIPILLRAANLLSKSIHSAAPVVLRECFGVLHCLLISPFGLRHLPAALKAGLLHTLITCAMCPFARELQMTSLDNANPFKQYLFDWIPPFLINYSVLSALDVTLNSVIELADCDAFKASRVHPIWEAFIVVAQERLKVLHAFRARPSSSDLKACDNLECLKIENKNKFQRCSACCSLYYCSAACQKTDWCAGHRAVCSSYGSMMLSERNSNAFTTRERSFLRALLDHDYQKHRTPILFDQRGRGQNHGESRFFNVVNRRARGPEWNDILHRAAMVSGRIKIDVVKTQNPTGAQYLVVPLRANTSTIQEELSRVAEYIQFRVASMESQDTNLILFERLITVADRSSIVEFH</sequence>
<keyword evidence="3" id="KW-0862">Zinc</keyword>
<evidence type="ECO:0000256" key="1">
    <source>
        <dbReference type="ARBA" id="ARBA00022723"/>
    </source>
</evidence>
<evidence type="ECO:0000256" key="4">
    <source>
        <dbReference type="PROSITE-ProRule" id="PRU00134"/>
    </source>
</evidence>
<evidence type="ECO:0000256" key="2">
    <source>
        <dbReference type="ARBA" id="ARBA00022771"/>
    </source>
</evidence>
<evidence type="ECO:0000313" key="6">
    <source>
        <dbReference type="EMBL" id="KAK6966614.1"/>
    </source>
</evidence>
<evidence type="ECO:0000313" key="7">
    <source>
        <dbReference type="Proteomes" id="UP001362999"/>
    </source>
</evidence>
<evidence type="ECO:0000259" key="5">
    <source>
        <dbReference type="PROSITE" id="PS50865"/>
    </source>
</evidence>
<comment type="caution">
    <text evidence="6">The sequence shown here is derived from an EMBL/GenBank/DDBJ whole genome shotgun (WGS) entry which is preliminary data.</text>
</comment>
<reference evidence="6 7" key="1">
    <citation type="journal article" date="2024" name="J Genomics">
        <title>Draft genome sequencing and assembly of Favolaschia claudopus CIRM-BRFM 2984 isolated from oak limbs.</title>
        <authorList>
            <person name="Navarro D."/>
            <person name="Drula E."/>
            <person name="Chaduli D."/>
            <person name="Cazenave R."/>
            <person name="Ahrendt S."/>
            <person name="Wang J."/>
            <person name="Lipzen A."/>
            <person name="Daum C."/>
            <person name="Barry K."/>
            <person name="Grigoriev I.V."/>
            <person name="Favel A."/>
            <person name="Rosso M.N."/>
            <person name="Martin F."/>
        </authorList>
    </citation>
    <scope>NUCLEOTIDE SEQUENCE [LARGE SCALE GENOMIC DNA]</scope>
    <source>
        <strain evidence="6 7">CIRM-BRFM 2984</strain>
    </source>
</reference>
<accession>A0AAV9Z007</accession>
<gene>
    <name evidence="6" type="ORF">R3P38DRAFT_3153563</name>
</gene>
<dbReference type="EMBL" id="JAWWNJ010000263">
    <property type="protein sequence ID" value="KAK6966614.1"/>
    <property type="molecule type" value="Genomic_DNA"/>
</dbReference>
<dbReference type="GO" id="GO:0008270">
    <property type="term" value="F:zinc ion binding"/>
    <property type="evidence" value="ECO:0007669"/>
    <property type="project" value="UniProtKB-KW"/>
</dbReference>
<dbReference type="Pfam" id="PF01753">
    <property type="entry name" value="zf-MYND"/>
    <property type="match status" value="1"/>
</dbReference>
<evidence type="ECO:0000256" key="3">
    <source>
        <dbReference type="ARBA" id="ARBA00022833"/>
    </source>
</evidence>
<feature type="domain" description="MYND-type" evidence="5">
    <location>
        <begin position="414"/>
        <end position="455"/>
    </location>
</feature>